<evidence type="ECO:0000313" key="2">
    <source>
        <dbReference type="Proteomes" id="UP000547209"/>
    </source>
</evidence>
<dbReference type="RefSeq" id="WP_185140673.1">
    <property type="nucleotide sequence ID" value="NZ_JACJVP010000001.1"/>
</dbReference>
<evidence type="ECO:0000313" key="1">
    <source>
        <dbReference type="EMBL" id="MBB6669243.1"/>
    </source>
</evidence>
<dbReference type="EMBL" id="JACJVP010000001">
    <property type="protein sequence ID" value="MBB6669243.1"/>
    <property type="molecule type" value="Genomic_DNA"/>
</dbReference>
<dbReference type="SUPFAM" id="SSF52540">
    <property type="entry name" value="P-loop containing nucleoside triphosphate hydrolases"/>
    <property type="match status" value="1"/>
</dbReference>
<dbReference type="Gene3D" id="3.40.50.300">
    <property type="entry name" value="P-loop containing nucleotide triphosphate hydrolases"/>
    <property type="match status" value="1"/>
</dbReference>
<proteinExistence type="predicted"/>
<sequence length="189" mass="21431">MIVWINGAFGSGKTETAFALHRRLPGSHVYDPEYPGYLIRRSLPTKLTQGDFQDFPMWRSMNVSMLKYLDAHHDGLIIAPMTLVNRDYFQEIVGRLREEGVDVRHFTLCASEEVLRARLRSRGEGADSWAAQQIGRCVAGLSDELFREHLDTDRMTVEENVVRIADALNIPLAPDIQRDGLFDAIENGD</sequence>
<protein>
    <submittedName>
        <fullName evidence="1">AAA family ATPase</fullName>
    </submittedName>
</protein>
<keyword evidence="2" id="KW-1185">Reference proteome</keyword>
<comment type="caution">
    <text evidence="1">The sequence shown here is derived from an EMBL/GenBank/DDBJ whole genome shotgun (WGS) entry which is preliminary data.</text>
</comment>
<reference evidence="1 2" key="1">
    <citation type="submission" date="2020-08" db="EMBL/GenBank/DDBJ databases">
        <title>Cohnella phylogeny.</title>
        <authorList>
            <person name="Dunlap C."/>
        </authorList>
    </citation>
    <scope>NUCLEOTIDE SEQUENCE [LARGE SCALE GENOMIC DNA]</scope>
    <source>
        <strain evidence="1 2">DSM 28246</strain>
    </source>
</reference>
<name>A0A7X0RKQ0_9BACL</name>
<dbReference type="InterPro" id="IPR027417">
    <property type="entry name" value="P-loop_NTPase"/>
</dbReference>
<dbReference type="AlphaFoldDB" id="A0A7X0RKQ0"/>
<organism evidence="1 2">
    <name type="scientific">Cohnella nanjingensis</name>
    <dbReference type="NCBI Taxonomy" id="1387779"/>
    <lineage>
        <taxon>Bacteria</taxon>
        <taxon>Bacillati</taxon>
        <taxon>Bacillota</taxon>
        <taxon>Bacilli</taxon>
        <taxon>Bacillales</taxon>
        <taxon>Paenibacillaceae</taxon>
        <taxon>Cohnella</taxon>
    </lineage>
</organism>
<gene>
    <name evidence="1" type="ORF">H7C19_00920</name>
</gene>
<dbReference type="Proteomes" id="UP000547209">
    <property type="component" value="Unassembled WGS sequence"/>
</dbReference>
<accession>A0A7X0RKQ0</accession>
<dbReference type="Pfam" id="PF13671">
    <property type="entry name" value="AAA_33"/>
    <property type="match status" value="1"/>
</dbReference>